<feature type="domain" description="Mur ligase central" evidence="2">
    <location>
        <begin position="27"/>
        <end position="152"/>
    </location>
</feature>
<dbReference type="InterPro" id="IPR013221">
    <property type="entry name" value="Mur_ligase_cen"/>
</dbReference>
<keyword evidence="1" id="KW-0573">Peptidoglycan synthesis</keyword>
<proteinExistence type="inferred from homology"/>
<dbReference type="GO" id="GO:0008360">
    <property type="term" value="P:regulation of cell shape"/>
    <property type="evidence" value="ECO:0007669"/>
    <property type="project" value="UniProtKB-KW"/>
</dbReference>
<comment type="catalytic activity">
    <reaction evidence="1">
        <text>beta-D-GlcNAc-(1-&gt;4)-Mur2Ac(oyl-L-Ala-gamma-D-Glu-L-Lys-D-Ala-D-Ala)-di-trans,octa-cis-undecaprenyl diphosphate + ATP = beta-D-GlcNAc-(1-&gt;4)-Mur2Ac(oyl-L-Ala-gamma-D-O-P-Glu-L-Lys-D-Ala-D-Ala)-di-trans,octa-cis-undecaprenyl diphosphate + ADP</text>
        <dbReference type="Rhea" id="RHEA:59488"/>
        <dbReference type="ChEBI" id="CHEBI:30616"/>
        <dbReference type="ChEBI" id="CHEBI:60033"/>
        <dbReference type="ChEBI" id="CHEBI:143132"/>
        <dbReference type="ChEBI" id="CHEBI:456216"/>
    </reaction>
</comment>
<reference evidence="4 5" key="1">
    <citation type="submission" date="2013-03" db="EMBL/GenBank/DDBJ databases">
        <title>Reference genome for the Human Microbiome Project.</title>
        <authorList>
            <person name="Aqrawi P."/>
            <person name="Ayvaz T."/>
            <person name="Bess C."/>
            <person name="Blankenburg K."/>
            <person name="Coyle M."/>
            <person name="Deng J."/>
            <person name="Forbes L."/>
            <person name="Fowler G."/>
            <person name="Francisco L."/>
            <person name="Fu Q."/>
            <person name="Gibbs R."/>
            <person name="Gross S."/>
            <person name="Gubbala S."/>
            <person name="Hale W."/>
            <person name="Hemphill L."/>
            <person name="Highlander S."/>
            <person name="Hirani K."/>
            <person name="Jackson L."/>
            <person name="Jakkamsetti A."/>
            <person name="Javaid M."/>
            <person name="Jayaseelan J.C."/>
            <person name="Jiang H."/>
            <person name="Joshi V."/>
            <person name="Korchina V."/>
            <person name="Kovar C."/>
            <person name="Lara F."/>
            <person name="Lee S."/>
            <person name="Liu Y."/>
            <person name="Mata R."/>
            <person name="Mathew T."/>
            <person name="Munidasa M."/>
            <person name="Muzny D."/>
            <person name="Nazareth L."/>
            <person name="Ngo R."/>
            <person name="Nguyen L."/>
            <person name="Nguyen N."/>
            <person name="Okwuonu G."/>
            <person name="Ongeri F."/>
            <person name="Palculict T."/>
            <person name="Patil S."/>
            <person name="Petrosino J."/>
            <person name="Pham C."/>
            <person name="Pham P."/>
            <person name="Pu L.-L."/>
            <person name="Qin X."/>
            <person name="Qu J."/>
            <person name="Reid J."/>
            <person name="Ross M."/>
            <person name="Ruth R."/>
            <person name="Saada N."/>
            <person name="San Lucas F."/>
            <person name="Santibanez J."/>
            <person name="Shang Y."/>
            <person name="Simmons D."/>
            <person name="Song X.-Z."/>
            <person name="Tang L.-Y."/>
            <person name="Thornton R."/>
            <person name="Warren J."/>
            <person name="Weissenberger G."/>
            <person name="Wilczek-Boney K."/>
            <person name="Worley K."/>
            <person name="Youmans B."/>
            <person name="Zhang J."/>
            <person name="Zhang L."/>
            <person name="Zhao Z."/>
            <person name="Zhou C."/>
            <person name="Zhu D."/>
            <person name="Zhu Y."/>
        </authorList>
    </citation>
    <scope>NUCLEOTIDE SEQUENCE [LARGE SCALE GENOMIC DNA]</scope>
    <source>
        <strain evidence="4 5">F0333</strain>
    </source>
</reference>
<comment type="caution">
    <text evidence="4">The sequence shown here is derived from an EMBL/GenBank/DDBJ whole genome shotgun (WGS) entry which is preliminary data.</text>
</comment>
<accession>N6X5C7</accession>
<feature type="domain" description="Lipid II isoglutaminyl synthase (glutamine-hydrolyzing) subunit MurT C-terminal" evidence="3">
    <location>
        <begin position="286"/>
        <end position="393"/>
    </location>
</feature>
<dbReference type="HAMAP" id="MF_02214">
    <property type="entry name" value="Lipid_II_synth_MurT"/>
    <property type="match status" value="1"/>
</dbReference>
<dbReference type="PANTHER" id="PTHR23135:SF7">
    <property type="entry name" value="LIPID II ISOGLUTAMINYL SYNTHASE (GLUTAMINE-HYDROLYZING) SUBUNIT MURT"/>
    <property type="match status" value="1"/>
</dbReference>
<dbReference type="AlphaFoldDB" id="N6X5C7"/>
<keyword evidence="5" id="KW-1185">Reference proteome</keyword>
<dbReference type="EC" id="6.3.5.13" evidence="1"/>
<keyword evidence="1" id="KW-0479">Metal-binding</keyword>
<keyword evidence="1" id="KW-0067">ATP-binding</keyword>
<evidence type="ECO:0000259" key="2">
    <source>
        <dbReference type="Pfam" id="PF08245"/>
    </source>
</evidence>
<dbReference type="GO" id="GO:0071555">
    <property type="term" value="P:cell wall organization"/>
    <property type="evidence" value="ECO:0007669"/>
    <property type="project" value="UniProtKB-KW"/>
</dbReference>
<dbReference type="GO" id="GO:0046872">
    <property type="term" value="F:metal ion binding"/>
    <property type="evidence" value="ECO:0007669"/>
    <property type="project" value="UniProtKB-KW"/>
</dbReference>
<gene>
    <name evidence="4" type="primary">murD2</name>
    <name evidence="1" type="synonym">murT</name>
    <name evidence="4" type="ORF">HMPREF9004_0666</name>
</gene>
<comment type="caution">
    <text evidence="1">Lacks conserved residue(s) required for the propagation of feature annotation.</text>
</comment>
<dbReference type="PANTHER" id="PTHR23135">
    <property type="entry name" value="MUR LIGASE FAMILY MEMBER"/>
    <property type="match status" value="1"/>
</dbReference>
<dbReference type="eggNOG" id="COG0769">
    <property type="taxonomic scope" value="Bacteria"/>
</dbReference>
<dbReference type="Proteomes" id="UP000013015">
    <property type="component" value="Unassembled WGS sequence"/>
</dbReference>
<dbReference type="EMBL" id="AQHZ01000010">
    <property type="protein sequence ID" value="ENO18617.1"/>
    <property type="molecule type" value="Genomic_DNA"/>
</dbReference>
<feature type="active site" evidence="1">
    <location>
        <position position="320"/>
    </location>
</feature>
<comment type="catalytic activity">
    <reaction evidence="1">
        <text>beta-D-GlcNAc-(1-&gt;4)-Mur2Ac(oyl-L-Ala-gamma-D-Glu-L-Lys-D-Ala-D-Ala)-di-trans,octa-cis-undecaprenyl diphosphate + L-glutamine + ATP + H2O = beta-D-GlcNAc-(1-&gt;4)-Mur2Ac(oyl-L-Ala-D-isoglutaminyl-L-Lys-D-Ala-D-Ala)-di-trans,octa-cis-undecaprenyl diphosphate + L-glutamate + ADP + phosphate + H(+)</text>
        <dbReference type="Rhea" id="RHEA:57928"/>
        <dbReference type="ChEBI" id="CHEBI:15377"/>
        <dbReference type="ChEBI" id="CHEBI:15378"/>
        <dbReference type="ChEBI" id="CHEBI:29985"/>
        <dbReference type="ChEBI" id="CHEBI:30616"/>
        <dbReference type="ChEBI" id="CHEBI:43474"/>
        <dbReference type="ChEBI" id="CHEBI:58359"/>
        <dbReference type="ChEBI" id="CHEBI:60033"/>
        <dbReference type="ChEBI" id="CHEBI:62233"/>
        <dbReference type="ChEBI" id="CHEBI:456216"/>
        <dbReference type="EC" id="6.3.5.13"/>
    </reaction>
</comment>
<dbReference type="InterPro" id="IPR036565">
    <property type="entry name" value="Mur-like_cat_sf"/>
</dbReference>
<keyword evidence="1" id="KW-0961">Cell wall biogenesis/degradation</keyword>
<comment type="similarity">
    <text evidence="1">Belongs to the MurCDEF family. MurT subfamily.</text>
</comment>
<comment type="catalytic activity">
    <reaction evidence="1">
        <text>beta-D-GlcNAc-(1-&gt;4)-Mur2Ac(oyl-L-Ala-gamma-D-O-P-Glu-L-Lys-D-Ala-D-Ala)-di-trans,octa-cis-undecaprenyl diphosphate + NH4(+) = beta-D-GlcNAc-(1-&gt;4)-Mur2Ac(oyl-L-Ala-D-isoglutaminyl-L-Lys-D-Ala-D-Ala)-di-trans,octa-cis-undecaprenyl diphosphate + phosphate + H(+)</text>
        <dbReference type="Rhea" id="RHEA:57932"/>
        <dbReference type="ChEBI" id="CHEBI:15378"/>
        <dbReference type="ChEBI" id="CHEBI:28938"/>
        <dbReference type="ChEBI" id="CHEBI:43474"/>
        <dbReference type="ChEBI" id="CHEBI:62233"/>
        <dbReference type="ChEBI" id="CHEBI:143132"/>
    </reaction>
</comment>
<organism evidence="4 5">
    <name type="scientific">Schaalia cardiffensis F0333</name>
    <dbReference type="NCBI Taxonomy" id="888050"/>
    <lineage>
        <taxon>Bacteria</taxon>
        <taxon>Bacillati</taxon>
        <taxon>Actinomycetota</taxon>
        <taxon>Actinomycetes</taxon>
        <taxon>Actinomycetales</taxon>
        <taxon>Actinomycetaceae</taxon>
        <taxon>Schaalia</taxon>
    </lineage>
</organism>
<dbReference type="GO" id="GO:0009252">
    <property type="term" value="P:peptidoglycan biosynthetic process"/>
    <property type="evidence" value="ECO:0007669"/>
    <property type="project" value="UniProtKB-UniRule"/>
</dbReference>
<protein>
    <recommendedName>
        <fullName evidence="1">Lipid II isoglutaminyl synthase (glutamine-hydrolyzing) subunit MurT</fullName>
        <ecNumber evidence="1">6.3.5.13</ecNumber>
    </recommendedName>
</protein>
<name>N6X5C7_9ACTO</name>
<dbReference type="OrthoDB" id="9803907at2"/>
<comment type="function">
    <text evidence="1">The lipid II isoglutaminyl synthase complex catalyzes the formation of alpha-D-isoglutamine in the cell wall lipid II stem peptide. The MurT subunit catalyzes the ATP-dependent amidation of D-glutamate residue of lipid II, converting it to an isoglutamine residue.</text>
</comment>
<evidence type="ECO:0000313" key="5">
    <source>
        <dbReference type="Proteomes" id="UP000013015"/>
    </source>
</evidence>
<dbReference type="Pfam" id="PF08353">
    <property type="entry name" value="MurT_C"/>
    <property type="match status" value="1"/>
</dbReference>
<dbReference type="GO" id="GO:0005524">
    <property type="term" value="F:ATP binding"/>
    <property type="evidence" value="ECO:0007669"/>
    <property type="project" value="UniProtKB-UniRule"/>
</dbReference>
<dbReference type="InterPro" id="IPR043703">
    <property type="entry name" value="Lipid_II_synth_MurT"/>
</dbReference>
<dbReference type="UniPathway" id="UPA00219"/>
<keyword evidence="1 4" id="KW-0436">Ligase</keyword>
<evidence type="ECO:0000313" key="4">
    <source>
        <dbReference type="EMBL" id="ENO18617.1"/>
    </source>
</evidence>
<dbReference type="Pfam" id="PF08245">
    <property type="entry name" value="Mur_ligase_M"/>
    <property type="match status" value="1"/>
</dbReference>
<dbReference type="GO" id="GO:0140282">
    <property type="term" value="F:carbon-nitrogen ligase activity on lipid II"/>
    <property type="evidence" value="ECO:0007669"/>
    <property type="project" value="UniProtKB-UniRule"/>
</dbReference>
<keyword evidence="1" id="KW-0133">Cell shape</keyword>
<dbReference type="HOGENOM" id="CLU_041534_1_0_11"/>
<dbReference type="PATRIC" id="fig|888050.3.peg.638"/>
<evidence type="ECO:0000259" key="3">
    <source>
        <dbReference type="Pfam" id="PF08353"/>
    </source>
</evidence>
<comment type="subunit">
    <text evidence="1">Forms a heterodimer with GatD.</text>
</comment>
<dbReference type="InterPro" id="IPR013564">
    <property type="entry name" value="MurT_C"/>
</dbReference>
<dbReference type="STRING" id="888050.HMPREF9004_0666"/>
<dbReference type="GO" id="GO:0016881">
    <property type="term" value="F:acid-amino acid ligase activity"/>
    <property type="evidence" value="ECO:0007669"/>
    <property type="project" value="InterPro"/>
</dbReference>
<dbReference type="SUPFAM" id="SSF53623">
    <property type="entry name" value="MurD-like peptide ligases, catalytic domain"/>
    <property type="match status" value="1"/>
</dbReference>
<dbReference type="Gene3D" id="3.40.1190.10">
    <property type="entry name" value="Mur-like, catalytic domain"/>
    <property type="match status" value="1"/>
</dbReference>
<keyword evidence="1" id="KW-0547">Nucleotide-binding</keyword>
<comment type="pathway">
    <text evidence="1">Cell wall biogenesis; peptidoglycan biosynthesis.</text>
</comment>
<evidence type="ECO:0000256" key="1">
    <source>
        <dbReference type="HAMAP-Rule" id="MF_02214"/>
    </source>
</evidence>
<sequence length="407" mass="43249">MIGGEVAMRVSPRIMADLAAPMDTVIVSGTNGKSTTTRMVRAALETRGPVASNTNGDNMASGVITALMNAPRAPFAALEVDEMHLPAVAGEVNPEVLVLLNLSRDQLDRVGEISSVELRLRQAVEEHPNAIIIANCDDPLIVSAACSSSKVVWVAAGAGWGADSIAYPRGGRVLWENGTWRLVPAQSGGALPELCERPRPDWWLDDIDLSASTPKARLNGPDGVSVELALALPGRANLSNAAQAVAAAAALGVSPQAAADAICSVREVAGRYSIYEVDGRQARIMLAKNPAGWQETMTMIDPEVKQVVIGLNGQIPDGQDLSWLWDVDFGALARTSDEDGEPIRVVACGERGADLAVRLEYANIHTSFVKTPMEALAACAPGRVEMLLNYTALRDFKTILDAREARK</sequence>